<protein>
    <submittedName>
        <fullName evidence="1">Uncharacterized protein</fullName>
    </submittedName>
</protein>
<evidence type="ECO:0000313" key="1">
    <source>
        <dbReference type="EMBL" id="KAK2958148.1"/>
    </source>
</evidence>
<evidence type="ECO:0000313" key="2">
    <source>
        <dbReference type="Proteomes" id="UP001281761"/>
    </source>
</evidence>
<comment type="caution">
    <text evidence="1">The sequence shown here is derived from an EMBL/GenBank/DDBJ whole genome shotgun (WGS) entry which is preliminary data.</text>
</comment>
<gene>
    <name evidence="1" type="ORF">BLNAU_6852</name>
</gene>
<reference evidence="1 2" key="1">
    <citation type="journal article" date="2022" name="bioRxiv">
        <title>Genomics of Preaxostyla Flagellates Illuminates Evolutionary Transitions and the Path Towards Mitochondrial Loss.</title>
        <authorList>
            <person name="Novak L.V.F."/>
            <person name="Treitli S.C."/>
            <person name="Pyrih J."/>
            <person name="Halakuc P."/>
            <person name="Pipaliya S.V."/>
            <person name="Vacek V."/>
            <person name="Brzon O."/>
            <person name="Soukal P."/>
            <person name="Eme L."/>
            <person name="Dacks J.B."/>
            <person name="Karnkowska A."/>
            <person name="Elias M."/>
            <person name="Hampl V."/>
        </authorList>
    </citation>
    <scope>NUCLEOTIDE SEQUENCE [LARGE SCALE GENOMIC DNA]</scope>
    <source>
        <strain evidence="1">NAU3</strain>
        <tissue evidence="1">Gut</tissue>
    </source>
</reference>
<dbReference type="Proteomes" id="UP001281761">
    <property type="component" value="Unassembled WGS sequence"/>
</dbReference>
<organism evidence="1 2">
    <name type="scientific">Blattamonas nauphoetae</name>
    <dbReference type="NCBI Taxonomy" id="2049346"/>
    <lineage>
        <taxon>Eukaryota</taxon>
        <taxon>Metamonada</taxon>
        <taxon>Preaxostyla</taxon>
        <taxon>Oxymonadida</taxon>
        <taxon>Blattamonas</taxon>
    </lineage>
</organism>
<dbReference type="EMBL" id="JARBJD010000040">
    <property type="protein sequence ID" value="KAK2958148.1"/>
    <property type="molecule type" value="Genomic_DNA"/>
</dbReference>
<sequence length="341" mass="39381">MRKARTQVRKKKTARIYQFVLPTDPAEIQTWTDLSSVFLTLVNLIKEGNILNDTSVKHACRFLDELSTGCKGRFTKEKMLFNLVKTPDGTCHGFSESLTALLEYRHPEIAHYTFFLIFQILNSCSSLDVIEFVESGFFVHLSRSSFSQETYVSPETQRLMMSIVYFCLDCSQHFSIDNITAVRNIPELTVHQTLFTNIIQPLSLFLNWEFKHAIRNDKPENLEPRTRLLRVIILMTPFSEQTTNYVLTSPMSVMCTTNLDFIENEGQKFEFLNMLMDGIKEWKSSEKDVEIRGRKLMGKLSEEGLFDELEQTLQLAESVFDDDENRFLGGYLLHMSNGNLG</sequence>
<name>A0ABQ9Y371_9EUKA</name>
<accession>A0ABQ9Y371</accession>
<proteinExistence type="predicted"/>
<keyword evidence="2" id="KW-1185">Reference proteome</keyword>